<evidence type="ECO:0000313" key="3">
    <source>
        <dbReference type="EMBL" id="URI06851.1"/>
    </source>
</evidence>
<feature type="chain" id="PRO_5047547910" evidence="1">
    <location>
        <begin position="24"/>
        <end position="829"/>
    </location>
</feature>
<dbReference type="InterPro" id="IPR036439">
    <property type="entry name" value="Dockerin_dom_sf"/>
</dbReference>
<keyword evidence="1" id="KW-0732">Signal</keyword>
<dbReference type="InterPro" id="IPR000601">
    <property type="entry name" value="PKD_dom"/>
</dbReference>
<dbReference type="Gene3D" id="2.60.40.10">
    <property type="entry name" value="Immunoglobulins"/>
    <property type="match status" value="1"/>
</dbReference>
<dbReference type="PROSITE" id="PS50093">
    <property type="entry name" value="PKD"/>
    <property type="match status" value="1"/>
</dbReference>
<dbReference type="PROSITE" id="PS00018">
    <property type="entry name" value="EF_HAND_1"/>
    <property type="match status" value="1"/>
</dbReference>
<evidence type="ECO:0000313" key="4">
    <source>
        <dbReference type="Proteomes" id="UP001056201"/>
    </source>
</evidence>
<dbReference type="InterPro" id="IPR013783">
    <property type="entry name" value="Ig-like_fold"/>
</dbReference>
<sequence>MWHRLLRLASLLVGVVVAGAAAAQTVPLSRLDLNVDGTISTLDSFVLRQCFGKPAACDPRADFDDDGTIGLKDLNLLTARLGAAVPPPSSSILASNVEASVDKPIVAANEGFVLKAVLRGFNDPSPRFRWYLPDGTTADGAQVSRSLAAPGIYSVGLAVRLSNGAVIESGVTVTVLQANGQAPSALRIPARPGDIDASGGITLVDAMRTYRFVAGANKTFTQTQRDAADMDRDGTVSDEDARQILLGAISGSPYIESTSPRVLRPGTIVTIRSGAFAKPGSELSVRFSGSTTVQRPTSFVPGIATVMVPYDIVVAAPDTPLVITVLEGSVERAVLRASLQPGVAPVANPQAVVTELLQAIRQALINNTLRVGDRALAAGLTDSEQQTLKTVALAGERQGVAQIDILIRLINGPGGRRAAQVFAAALQANGYEDLPAAIALLRSPATQTTTPASAALRKAMGASIASAADTACDAALAAFCPLKTIASVLDNASFITQIGCTSLLAGLGAAVLFPGDGPLIDVAALSLWVATCSKVQVAIETAATIGSIVGGVDADLSLTASPTRIGVGESSTLTARLNVFGFDELCSLGGSLGAQRITEKLADRIIGRLLTKNTGVMLVKKAFEILGGDFLNTFLTSLRSATSTAISKSSLDIAVGAAAQALCPSGGLCNPLINTKSALTGATAALVTGSGNTGSFTCPAKGTSSQNAYTFNAQKDFCGEPLKAQAEVNCAATPVTFTMGDNGTALDDIYEVVVDGTSVLSSNVPVRSVSRTIELSAGLHTVQMLGRAAPDGIGTYYISISGARIVSGDATSGTDLVPGAVKTFVIEVQ</sequence>
<dbReference type="SUPFAM" id="SSF63446">
    <property type="entry name" value="Type I dockerin domain"/>
    <property type="match status" value="1"/>
</dbReference>
<dbReference type="Proteomes" id="UP001056201">
    <property type="component" value="Chromosome 1"/>
</dbReference>
<dbReference type="Pfam" id="PF00404">
    <property type="entry name" value="Dockerin_1"/>
    <property type="match status" value="1"/>
</dbReference>
<keyword evidence="4" id="KW-1185">Reference proteome</keyword>
<dbReference type="InterPro" id="IPR035986">
    <property type="entry name" value="PKD_dom_sf"/>
</dbReference>
<dbReference type="InterPro" id="IPR018247">
    <property type="entry name" value="EF_Hand_1_Ca_BS"/>
</dbReference>
<dbReference type="EMBL" id="CP097635">
    <property type="protein sequence ID" value="URI06851.1"/>
    <property type="molecule type" value="Genomic_DNA"/>
</dbReference>
<dbReference type="RefSeq" id="WP_250195114.1">
    <property type="nucleotide sequence ID" value="NZ_CP097635.1"/>
</dbReference>
<proteinExistence type="predicted"/>
<feature type="signal peptide" evidence="1">
    <location>
        <begin position="1"/>
        <end position="23"/>
    </location>
</feature>
<feature type="domain" description="PKD" evidence="2">
    <location>
        <begin position="123"/>
        <end position="175"/>
    </location>
</feature>
<gene>
    <name evidence="3" type="ORF">MW290_13225</name>
</gene>
<evidence type="ECO:0000256" key="1">
    <source>
        <dbReference type="SAM" id="SignalP"/>
    </source>
</evidence>
<dbReference type="Gene3D" id="1.10.1330.10">
    <property type="entry name" value="Dockerin domain"/>
    <property type="match status" value="2"/>
</dbReference>
<organism evidence="3 4">
    <name type="scientific">Aquincola tertiaricarbonis</name>
    <dbReference type="NCBI Taxonomy" id="391953"/>
    <lineage>
        <taxon>Bacteria</taxon>
        <taxon>Pseudomonadati</taxon>
        <taxon>Pseudomonadota</taxon>
        <taxon>Betaproteobacteria</taxon>
        <taxon>Burkholderiales</taxon>
        <taxon>Sphaerotilaceae</taxon>
        <taxon>Aquincola</taxon>
    </lineage>
</organism>
<name>A0ABY4S4T4_AQUTE</name>
<dbReference type="InterPro" id="IPR002105">
    <property type="entry name" value="Dockerin_1_rpt"/>
</dbReference>
<protein>
    <submittedName>
        <fullName evidence="3">Dockerin type I domain-containing protein</fullName>
    </submittedName>
</protein>
<accession>A0ABY4S4T4</accession>
<dbReference type="SUPFAM" id="SSF49299">
    <property type="entry name" value="PKD domain"/>
    <property type="match status" value="1"/>
</dbReference>
<dbReference type="Pfam" id="PF18911">
    <property type="entry name" value="PKD_4"/>
    <property type="match status" value="1"/>
</dbReference>
<evidence type="ECO:0000259" key="2">
    <source>
        <dbReference type="PROSITE" id="PS50093"/>
    </source>
</evidence>
<reference evidence="3" key="1">
    <citation type="submission" date="2022-05" db="EMBL/GenBank/DDBJ databases">
        <title>An RpoN-dependent PEP-CTERM gene is involved in floc formation of an Aquincola tertiaricarbonis strain.</title>
        <authorList>
            <person name="Qiu D."/>
            <person name="Xia M."/>
        </authorList>
    </citation>
    <scope>NUCLEOTIDE SEQUENCE</scope>
    <source>
        <strain evidence="3">RN12</strain>
    </source>
</reference>